<dbReference type="InterPro" id="IPR027948">
    <property type="entry name" value="DUF4436"/>
</dbReference>
<evidence type="ECO:0000313" key="3">
    <source>
        <dbReference type="Proteomes" id="UP001218218"/>
    </source>
</evidence>
<gene>
    <name evidence="2" type="ORF">DFH08DRAFT_1041262</name>
</gene>
<keyword evidence="1" id="KW-0812">Transmembrane</keyword>
<dbReference type="Proteomes" id="UP001218218">
    <property type="component" value="Unassembled WGS sequence"/>
</dbReference>
<keyword evidence="1" id="KW-1133">Transmembrane helix</keyword>
<feature type="transmembrane region" description="Helical" evidence="1">
    <location>
        <begin position="306"/>
        <end position="326"/>
    </location>
</feature>
<dbReference type="AlphaFoldDB" id="A0AAD6ZBA0"/>
<feature type="transmembrane region" description="Helical" evidence="1">
    <location>
        <begin position="20"/>
        <end position="40"/>
    </location>
</feature>
<protein>
    <recommendedName>
        <fullName evidence="4">Transmembrane protein</fullName>
    </recommendedName>
</protein>
<sequence length="346" mass="37877">MSETTNASKSDSKTQTYSWTSHLLICVVLTVVAIVVSFGITKHLILGDVNDNVPYTGSAEQQIRLRANYIEVDPTLRTVTVDWFPLPLDCSANPEMVVKIFADPNLLVPAGWGEDATPSTTRPFAPIFELNTTHCCQHTNYDSFPIFRTVLKMTGLSGSDQLTPRTGTLQAYPHDQYFFQVSMFAQMASTNASVGLVLGSSFGIPINFDVLLDKSHSVNNDNGILLYFTVSRSAAVIGLVITIVTANWLVTIAFLWITVAAFMWETDIVAEMFVLPVATLFAFTTVRSNFPGAPAGFGAVVDYYGILPNIGLITLFTAVLLFGVLYRRIATSISKMSNNSTVPRFP</sequence>
<evidence type="ECO:0000256" key="1">
    <source>
        <dbReference type="SAM" id="Phobius"/>
    </source>
</evidence>
<dbReference type="Pfam" id="PF14494">
    <property type="entry name" value="DUF4436"/>
    <property type="match status" value="1"/>
</dbReference>
<proteinExistence type="predicted"/>
<dbReference type="EMBL" id="JARIHO010000066">
    <property type="protein sequence ID" value="KAJ7314635.1"/>
    <property type="molecule type" value="Genomic_DNA"/>
</dbReference>
<feature type="transmembrane region" description="Helical" evidence="1">
    <location>
        <begin position="224"/>
        <end position="256"/>
    </location>
</feature>
<accession>A0AAD6ZBA0</accession>
<organism evidence="2 3">
    <name type="scientific">Mycena albidolilacea</name>
    <dbReference type="NCBI Taxonomy" id="1033008"/>
    <lineage>
        <taxon>Eukaryota</taxon>
        <taxon>Fungi</taxon>
        <taxon>Dikarya</taxon>
        <taxon>Basidiomycota</taxon>
        <taxon>Agaricomycotina</taxon>
        <taxon>Agaricomycetes</taxon>
        <taxon>Agaricomycetidae</taxon>
        <taxon>Agaricales</taxon>
        <taxon>Marasmiineae</taxon>
        <taxon>Mycenaceae</taxon>
        <taxon>Mycena</taxon>
    </lineage>
</organism>
<comment type="caution">
    <text evidence="2">The sequence shown here is derived from an EMBL/GenBank/DDBJ whole genome shotgun (WGS) entry which is preliminary data.</text>
</comment>
<name>A0AAD6ZBA0_9AGAR</name>
<feature type="transmembrane region" description="Helical" evidence="1">
    <location>
        <begin position="268"/>
        <end position="286"/>
    </location>
</feature>
<keyword evidence="1" id="KW-0472">Membrane</keyword>
<evidence type="ECO:0000313" key="2">
    <source>
        <dbReference type="EMBL" id="KAJ7314635.1"/>
    </source>
</evidence>
<reference evidence="2" key="1">
    <citation type="submission" date="2023-03" db="EMBL/GenBank/DDBJ databases">
        <title>Massive genome expansion in bonnet fungi (Mycena s.s.) driven by repeated elements and novel gene families across ecological guilds.</title>
        <authorList>
            <consortium name="Lawrence Berkeley National Laboratory"/>
            <person name="Harder C.B."/>
            <person name="Miyauchi S."/>
            <person name="Viragh M."/>
            <person name="Kuo A."/>
            <person name="Thoen E."/>
            <person name="Andreopoulos B."/>
            <person name="Lu D."/>
            <person name="Skrede I."/>
            <person name="Drula E."/>
            <person name="Henrissat B."/>
            <person name="Morin E."/>
            <person name="Kohler A."/>
            <person name="Barry K."/>
            <person name="LaButti K."/>
            <person name="Morin E."/>
            <person name="Salamov A."/>
            <person name="Lipzen A."/>
            <person name="Mereny Z."/>
            <person name="Hegedus B."/>
            <person name="Baldrian P."/>
            <person name="Stursova M."/>
            <person name="Weitz H."/>
            <person name="Taylor A."/>
            <person name="Grigoriev I.V."/>
            <person name="Nagy L.G."/>
            <person name="Martin F."/>
            <person name="Kauserud H."/>
        </authorList>
    </citation>
    <scope>NUCLEOTIDE SEQUENCE</scope>
    <source>
        <strain evidence="2">CBHHK002</strain>
    </source>
</reference>
<keyword evidence="3" id="KW-1185">Reference proteome</keyword>
<evidence type="ECO:0008006" key="4">
    <source>
        <dbReference type="Google" id="ProtNLM"/>
    </source>
</evidence>